<dbReference type="AlphaFoldDB" id="T1JIW6"/>
<evidence type="ECO:0000313" key="1">
    <source>
        <dbReference type="EnsemblMetazoa" id="SMAR013797-PA"/>
    </source>
</evidence>
<evidence type="ECO:0000313" key="2">
    <source>
        <dbReference type="Proteomes" id="UP000014500"/>
    </source>
</evidence>
<keyword evidence="2" id="KW-1185">Reference proteome</keyword>
<dbReference type="PhylomeDB" id="T1JIW6"/>
<reference evidence="2" key="1">
    <citation type="submission" date="2011-05" db="EMBL/GenBank/DDBJ databases">
        <authorList>
            <person name="Richards S.R."/>
            <person name="Qu J."/>
            <person name="Jiang H."/>
            <person name="Jhangiani S.N."/>
            <person name="Agravi P."/>
            <person name="Goodspeed R."/>
            <person name="Gross S."/>
            <person name="Mandapat C."/>
            <person name="Jackson L."/>
            <person name="Mathew T."/>
            <person name="Pu L."/>
            <person name="Thornton R."/>
            <person name="Saada N."/>
            <person name="Wilczek-Boney K.B."/>
            <person name="Lee S."/>
            <person name="Kovar C."/>
            <person name="Wu Y."/>
            <person name="Scherer S.E."/>
            <person name="Worley K.C."/>
            <person name="Muzny D.M."/>
            <person name="Gibbs R."/>
        </authorList>
    </citation>
    <scope>NUCLEOTIDE SEQUENCE</scope>
    <source>
        <strain evidence="2">Brora</strain>
    </source>
</reference>
<proteinExistence type="predicted"/>
<dbReference type="HOGENOM" id="CLU_1671547_0_0_1"/>
<protein>
    <submittedName>
        <fullName evidence="1">Uncharacterized protein</fullName>
    </submittedName>
</protein>
<dbReference type="EMBL" id="JH431954">
    <property type="status" value="NOT_ANNOTATED_CDS"/>
    <property type="molecule type" value="Genomic_DNA"/>
</dbReference>
<organism evidence="1 2">
    <name type="scientific">Strigamia maritima</name>
    <name type="common">European centipede</name>
    <name type="synonym">Geophilus maritimus</name>
    <dbReference type="NCBI Taxonomy" id="126957"/>
    <lineage>
        <taxon>Eukaryota</taxon>
        <taxon>Metazoa</taxon>
        <taxon>Ecdysozoa</taxon>
        <taxon>Arthropoda</taxon>
        <taxon>Myriapoda</taxon>
        <taxon>Chilopoda</taxon>
        <taxon>Pleurostigmophora</taxon>
        <taxon>Geophilomorpha</taxon>
        <taxon>Linotaeniidae</taxon>
        <taxon>Strigamia</taxon>
    </lineage>
</organism>
<sequence>MCNFESKMCNFESKMCNFESKMCNFESKMCNFESKMCNFESKMYNFEPKMYNFEPKMYNFEPKMCRLLKNRISTKFIFDLVNLHKLLICWRITVVRAVKEVFKYVGKFWCAYNSTYRSQNDIAVIIGVPFVDSAAISAYSKNAWPASNCVVSMIMSIK</sequence>
<reference evidence="1" key="2">
    <citation type="submission" date="2015-02" db="UniProtKB">
        <authorList>
            <consortium name="EnsemblMetazoa"/>
        </authorList>
    </citation>
    <scope>IDENTIFICATION</scope>
</reference>
<accession>T1JIW6</accession>
<dbReference type="Proteomes" id="UP000014500">
    <property type="component" value="Unassembled WGS sequence"/>
</dbReference>
<dbReference type="EnsemblMetazoa" id="SMAR013797-RA">
    <property type="protein sequence ID" value="SMAR013797-PA"/>
    <property type="gene ID" value="SMAR013797"/>
</dbReference>
<name>T1JIW6_STRMM</name>